<sequence length="346" mass="35550">MRYIISFAATSLVAALPAWAEVPRVVTDIHPVHSLVAQVMGDLGTPELLLERGANEHDFQLRPSQAAGLEAADLVVWIGPELTPWLARALDGVGSGAAQLSLLAAEGTETRAFSADGAHRHGAEDDAHEEHGHEDHGHDEQGHGGHEDAGQADAAHGEDTHDGHGAEEGHAHEGTDPHAWLDPHNAKVWLQAIAAELGRIDPGNAATYAANAAAAALRVDAVDAELAATLAAVKGRPLVVYHDAYGYFAAHYGLDIFGSVALGDATAPGAARLASLRDGMAAGGAVCLFPEAQHDDGLIQTLAETPGTRIGAALDPNGSLQEPGPAAWEGMMRALAAALAGCATAG</sequence>
<feature type="chain" id="PRO_5047016299" description="High-affinity zinc uptake system protein ZnuA" evidence="7">
    <location>
        <begin position="21"/>
        <end position="346"/>
    </location>
</feature>
<keyword evidence="3" id="KW-0813">Transport</keyword>
<evidence type="ECO:0000256" key="4">
    <source>
        <dbReference type="ARBA" id="ARBA00022729"/>
    </source>
</evidence>
<comment type="similarity">
    <text evidence="1">Belongs to the bacterial solute-binding protein 9 family.</text>
</comment>
<dbReference type="Proteomes" id="UP000731907">
    <property type="component" value="Unassembled WGS sequence"/>
</dbReference>
<evidence type="ECO:0000256" key="6">
    <source>
        <dbReference type="SAM" id="MobiDB-lite"/>
    </source>
</evidence>
<dbReference type="Gene3D" id="3.40.50.1980">
    <property type="entry name" value="Nitrogenase molybdenum iron protein domain"/>
    <property type="match status" value="3"/>
</dbReference>
<accession>A0ABS6J6W7</accession>
<keyword evidence="9" id="KW-1185">Reference proteome</keyword>
<feature type="signal peptide" evidence="7">
    <location>
        <begin position="1"/>
        <end position="20"/>
    </location>
</feature>
<evidence type="ECO:0000256" key="1">
    <source>
        <dbReference type="ARBA" id="ARBA00011028"/>
    </source>
</evidence>
<evidence type="ECO:0000256" key="3">
    <source>
        <dbReference type="ARBA" id="ARBA00022448"/>
    </source>
</evidence>
<organism evidence="8 9">
    <name type="scientific">Paragemmobacter amnigenus</name>
    <dbReference type="NCBI Taxonomy" id="2852097"/>
    <lineage>
        <taxon>Bacteria</taxon>
        <taxon>Pseudomonadati</taxon>
        <taxon>Pseudomonadota</taxon>
        <taxon>Alphaproteobacteria</taxon>
        <taxon>Rhodobacterales</taxon>
        <taxon>Paracoccaceae</taxon>
        <taxon>Paragemmobacter</taxon>
    </lineage>
</organism>
<keyword evidence="5" id="KW-0862">Zinc</keyword>
<protein>
    <recommendedName>
        <fullName evidence="2">High-affinity zinc uptake system protein ZnuA</fullName>
    </recommendedName>
</protein>
<reference evidence="8 9" key="1">
    <citation type="submission" date="2021-06" db="EMBL/GenBank/DDBJ databases">
        <title>Rhodobacteraceae bacterium strain HSP-20.</title>
        <authorList>
            <person name="Chen W.-M."/>
        </authorList>
    </citation>
    <scope>NUCLEOTIDE SEQUENCE [LARGE SCALE GENOMIC DNA]</scope>
    <source>
        <strain evidence="8 9">HSP-20</strain>
    </source>
</reference>
<evidence type="ECO:0000256" key="2">
    <source>
        <dbReference type="ARBA" id="ARBA00015915"/>
    </source>
</evidence>
<name>A0ABS6J6W7_9RHOB</name>
<keyword evidence="5" id="KW-0864">Zinc transport</keyword>
<keyword evidence="4 7" id="KW-0732">Signal</keyword>
<evidence type="ECO:0000313" key="8">
    <source>
        <dbReference type="EMBL" id="MBU9698130.1"/>
    </source>
</evidence>
<dbReference type="InterPro" id="IPR050492">
    <property type="entry name" value="Bact_metal-bind_prot9"/>
</dbReference>
<evidence type="ECO:0000256" key="5">
    <source>
        <dbReference type="ARBA" id="ARBA00022906"/>
    </source>
</evidence>
<dbReference type="EMBL" id="JAAATX020000006">
    <property type="protein sequence ID" value="MBU9698130.1"/>
    <property type="molecule type" value="Genomic_DNA"/>
</dbReference>
<dbReference type="Pfam" id="PF01297">
    <property type="entry name" value="ZnuA"/>
    <property type="match status" value="1"/>
</dbReference>
<feature type="region of interest" description="Disordered" evidence="6">
    <location>
        <begin position="116"/>
        <end position="180"/>
    </location>
</feature>
<dbReference type="PANTHER" id="PTHR42953">
    <property type="entry name" value="HIGH-AFFINITY ZINC UPTAKE SYSTEM PROTEIN ZNUA-RELATED"/>
    <property type="match status" value="1"/>
</dbReference>
<keyword evidence="5" id="KW-0406">Ion transport</keyword>
<dbReference type="InterPro" id="IPR006127">
    <property type="entry name" value="ZnuA-like"/>
</dbReference>
<evidence type="ECO:0000256" key="7">
    <source>
        <dbReference type="SAM" id="SignalP"/>
    </source>
</evidence>
<evidence type="ECO:0000313" key="9">
    <source>
        <dbReference type="Proteomes" id="UP000731907"/>
    </source>
</evidence>
<dbReference type="PANTHER" id="PTHR42953:SF3">
    <property type="entry name" value="HIGH-AFFINITY ZINC UPTAKE SYSTEM PROTEIN ZNUA"/>
    <property type="match status" value="1"/>
</dbReference>
<proteinExistence type="inferred from homology"/>
<comment type="caution">
    <text evidence="8">The sequence shown here is derived from an EMBL/GenBank/DDBJ whole genome shotgun (WGS) entry which is preliminary data.</text>
</comment>
<gene>
    <name evidence="8" type="ORF">GU927_009720</name>
</gene>
<dbReference type="SUPFAM" id="SSF53807">
    <property type="entry name" value="Helical backbone' metal receptor"/>
    <property type="match status" value="1"/>
</dbReference>
<feature type="compositionally biased region" description="Basic and acidic residues" evidence="6">
    <location>
        <begin position="117"/>
        <end position="180"/>
    </location>
</feature>